<evidence type="ECO:0000313" key="2">
    <source>
        <dbReference type="Proteomes" id="UP000694621"/>
    </source>
</evidence>
<dbReference type="Ensembl" id="ENSAMXT00005003271.1">
    <property type="protein sequence ID" value="ENSAMXP00005002882.1"/>
    <property type="gene ID" value="ENSAMXG00005001764.1"/>
</dbReference>
<protein>
    <submittedName>
        <fullName evidence="1">Uncharacterized protein</fullName>
    </submittedName>
</protein>
<organism evidence="1 2">
    <name type="scientific">Astyanax mexicanus</name>
    <name type="common">Blind cave fish</name>
    <name type="synonym">Astyanax fasciatus mexicanus</name>
    <dbReference type="NCBI Taxonomy" id="7994"/>
    <lineage>
        <taxon>Eukaryota</taxon>
        <taxon>Metazoa</taxon>
        <taxon>Chordata</taxon>
        <taxon>Craniata</taxon>
        <taxon>Vertebrata</taxon>
        <taxon>Euteleostomi</taxon>
        <taxon>Actinopterygii</taxon>
        <taxon>Neopterygii</taxon>
        <taxon>Teleostei</taxon>
        <taxon>Ostariophysi</taxon>
        <taxon>Characiformes</taxon>
        <taxon>Characoidei</taxon>
        <taxon>Acestrorhamphidae</taxon>
        <taxon>Acestrorhamphinae</taxon>
        <taxon>Astyanax</taxon>
    </lineage>
</organism>
<sequence>IFVLHLTLRLACANYDFETSYFKGAQNTDSLHSILIMTCTLCLKCFSALHLQEQFMCGEVIDAPTASETKLEVA</sequence>
<name>A0A8B9GRT4_ASTMX</name>
<dbReference type="AlphaFoldDB" id="A0A8B9GRT4"/>
<evidence type="ECO:0000313" key="1">
    <source>
        <dbReference type="Ensembl" id="ENSAMXP00005002882.1"/>
    </source>
</evidence>
<accession>A0A8B9GRT4</accession>
<dbReference type="Proteomes" id="UP000694621">
    <property type="component" value="Unplaced"/>
</dbReference>
<reference evidence="1" key="1">
    <citation type="submission" date="2025-08" db="UniProtKB">
        <authorList>
            <consortium name="Ensembl"/>
        </authorList>
    </citation>
    <scope>IDENTIFICATION</scope>
</reference>
<proteinExistence type="predicted"/>